<name>A0A7I8KG53_SPIIN</name>
<sequence length="67" mass="7860">MRMVVFHDSHELWQAIVAVHEETITVLDAKKTIKESWEILRSQNLGVDKVIQSIIQSLKHEYEILTM</sequence>
<dbReference type="AlphaFoldDB" id="A0A7I8KG53"/>
<gene>
    <name evidence="1" type="ORF">SI8410_05007346</name>
</gene>
<keyword evidence="2" id="KW-1185">Reference proteome</keyword>
<reference evidence="1" key="1">
    <citation type="submission" date="2020-02" db="EMBL/GenBank/DDBJ databases">
        <authorList>
            <person name="Scholz U."/>
            <person name="Mascher M."/>
            <person name="Fiebig A."/>
        </authorList>
    </citation>
    <scope>NUCLEOTIDE SEQUENCE</scope>
</reference>
<dbReference type="Proteomes" id="UP000663760">
    <property type="component" value="Chromosome 5"/>
</dbReference>
<organism evidence="1 2">
    <name type="scientific">Spirodela intermedia</name>
    <name type="common">Intermediate duckweed</name>
    <dbReference type="NCBI Taxonomy" id="51605"/>
    <lineage>
        <taxon>Eukaryota</taxon>
        <taxon>Viridiplantae</taxon>
        <taxon>Streptophyta</taxon>
        <taxon>Embryophyta</taxon>
        <taxon>Tracheophyta</taxon>
        <taxon>Spermatophyta</taxon>
        <taxon>Magnoliopsida</taxon>
        <taxon>Liliopsida</taxon>
        <taxon>Araceae</taxon>
        <taxon>Lemnoideae</taxon>
        <taxon>Spirodela</taxon>
    </lineage>
</organism>
<dbReference type="EMBL" id="LR746268">
    <property type="protein sequence ID" value="CAA7396683.1"/>
    <property type="molecule type" value="Genomic_DNA"/>
</dbReference>
<evidence type="ECO:0000313" key="2">
    <source>
        <dbReference type="Proteomes" id="UP000663760"/>
    </source>
</evidence>
<evidence type="ECO:0000313" key="1">
    <source>
        <dbReference type="EMBL" id="CAA7396683.1"/>
    </source>
</evidence>
<proteinExistence type="predicted"/>
<accession>A0A7I8KG53</accession>
<protein>
    <submittedName>
        <fullName evidence="1">Uncharacterized protein</fullName>
    </submittedName>
</protein>